<feature type="region of interest" description="Disordered" evidence="6">
    <location>
        <begin position="359"/>
        <end position="386"/>
    </location>
</feature>
<comment type="subcellular location">
    <subcellularLocation>
        <location evidence="1">Membrane</location>
        <topology evidence="1">Single-pass membrane protein</topology>
    </subcellularLocation>
</comment>
<dbReference type="AlphaFoldDB" id="A0A147ITK3"/>
<evidence type="ECO:0000256" key="2">
    <source>
        <dbReference type="ARBA" id="ARBA00006971"/>
    </source>
</evidence>
<feature type="compositionally biased region" description="Gly residues" evidence="6">
    <location>
        <begin position="63"/>
        <end position="82"/>
    </location>
</feature>
<evidence type="ECO:0000256" key="5">
    <source>
        <dbReference type="ARBA" id="ARBA00023136"/>
    </source>
</evidence>
<organism evidence="9 10">
    <name type="scientific">Sphingomonas yabuuchiae</name>
    <dbReference type="NCBI Taxonomy" id="172044"/>
    <lineage>
        <taxon>Bacteria</taxon>
        <taxon>Pseudomonadati</taxon>
        <taxon>Pseudomonadota</taxon>
        <taxon>Alphaproteobacteria</taxon>
        <taxon>Sphingomonadales</taxon>
        <taxon>Sphingomonadaceae</taxon>
        <taxon>Sphingomonas</taxon>
    </lineage>
</organism>
<feature type="transmembrane region" description="Helical" evidence="7">
    <location>
        <begin position="92"/>
        <end position="110"/>
    </location>
</feature>
<dbReference type="InterPro" id="IPR050710">
    <property type="entry name" value="Band7/mec-2_domain"/>
</dbReference>
<dbReference type="Pfam" id="PF01145">
    <property type="entry name" value="Band_7"/>
    <property type="match status" value="1"/>
</dbReference>
<dbReference type="Proteomes" id="UP000073923">
    <property type="component" value="Unassembled WGS sequence"/>
</dbReference>
<accession>A0A147ITK3</accession>
<dbReference type="PATRIC" id="fig|172044.3.peg.1485"/>
<dbReference type="PANTHER" id="PTHR43327:SF2">
    <property type="entry name" value="MODULATOR OF FTSH PROTEASE HFLK"/>
    <property type="match status" value="1"/>
</dbReference>
<feature type="compositionally biased region" description="Low complexity" evidence="6">
    <location>
        <begin position="364"/>
        <end position="379"/>
    </location>
</feature>
<dbReference type="InterPro" id="IPR001107">
    <property type="entry name" value="Band_7"/>
</dbReference>
<feature type="region of interest" description="Disordered" evidence="6">
    <location>
        <begin position="1"/>
        <end position="82"/>
    </location>
</feature>
<feature type="domain" description="Band 7" evidence="8">
    <location>
        <begin position="108"/>
        <end position="274"/>
    </location>
</feature>
<comment type="similarity">
    <text evidence="2">Belongs to the band 7/mec-2 family. HflK subfamily.</text>
</comment>
<protein>
    <submittedName>
        <fullName evidence="9">Peptidase</fullName>
    </submittedName>
</protein>
<dbReference type="RefSeq" id="WP_058745308.1">
    <property type="nucleotide sequence ID" value="NZ_LDTF01000037.1"/>
</dbReference>
<evidence type="ECO:0000259" key="8">
    <source>
        <dbReference type="SMART" id="SM00244"/>
    </source>
</evidence>
<dbReference type="OrthoDB" id="9779595at2"/>
<gene>
    <name evidence="9" type="ORF">NS355_08460</name>
</gene>
<evidence type="ECO:0000313" key="10">
    <source>
        <dbReference type="Proteomes" id="UP000073923"/>
    </source>
</evidence>
<name>A0A147ITK3_9SPHN</name>
<evidence type="ECO:0000256" key="4">
    <source>
        <dbReference type="ARBA" id="ARBA00022989"/>
    </source>
</evidence>
<dbReference type="EMBL" id="LDTF01000037">
    <property type="protein sequence ID" value="KTT98824.1"/>
    <property type="molecule type" value="Genomic_DNA"/>
</dbReference>
<dbReference type="CDD" id="cd03404">
    <property type="entry name" value="SPFH_HflK"/>
    <property type="match status" value="1"/>
</dbReference>
<comment type="caution">
    <text evidence="9">The sequence shown here is derived from an EMBL/GenBank/DDBJ whole genome shotgun (WGS) entry which is preliminary data.</text>
</comment>
<keyword evidence="4 7" id="KW-1133">Transmembrane helix</keyword>
<dbReference type="PANTHER" id="PTHR43327">
    <property type="entry name" value="STOMATIN-LIKE PROTEIN 2, MITOCHONDRIAL"/>
    <property type="match status" value="1"/>
</dbReference>
<dbReference type="Gene3D" id="3.30.479.30">
    <property type="entry name" value="Band 7 domain"/>
    <property type="match status" value="1"/>
</dbReference>
<proteinExistence type="inferred from homology"/>
<evidence type="ECO:0000313" key="9">
    <source>
        <dbReference type="EMBL" id="KTT98824.1"/>
    </source>
</evidence>
<dbReference type="InterPro" id="IPR010201">
    <property type="entry name" value="HflK"/>
</dbReference>
<dbReference type="InterPro" id="IPR036013">
    <property type="entry name" value="Band_7/SPFH_dom_sf"/>
</dbReference>
<evidence type="ECO:0000256" key="7">
    <source>
        <dbReference type="SAM" id="Phobius"/>
    </source>
</evidence>
<reference evidence="9 10" key="1">
    <citation type="journal article" date="2016" name="Front. Microbiol.">
        <title>Genomic Resource of Rice Seed Associated Bacteria.</title>
        <authorList>
            <person name="Midha S."/>
            <person name="Bansal K."/>
            <person name="Sharma S."/>
            <person name="Kumar N."/>
            <person name="Patil P.P."/>
            <person name="Chaudhry V."/>
            <person name="Patil P.B."/>
        </authorList>
    </citation>
    <scope>NUCLEOTIDE SEQUENCE [LARGE SCALE GENOMIC DNA]</scope>
    <source>
        <strain evidence="9 10">NS355</strain>
    </source>
</reference>
<dbReference type="SMART" id="SM00244">
    <property type="entry name" value="PHB"/>
    <property type="match status" value="1"/>
</dbReference>
<dbReference type="SUPFAM" id="SSF117892">
    <property type="entry name" value="Band 7/SPFH domain"/>
    <property type="match status" value="1"/>
</dbReference>
<sequence length="386" mass="40904">MRKLTGRFQRPPILAANTPKGPWGGSGDDPDGGPRNPWAVPPGGRKAPGKPTALDEFIRKARGSGGGGPGEGPGGSGGGFGGLPGAPGGRTLWAIGAAILIVIWLLYTSIHPIGPQQRGVVTYFGRYTGILEPGIQITAPAPIASVRVLDVQKIRTENFPEGSGENLVLTSDQNIIDLTYSVRWDIANPRDYAFRLAQPQETVRAAAESAMRAVIADTSLDQALGSGRTGIEQRVQELTQSILNEYRAGVRIQGVAIKQAAPPQQIVDDFNKVTVAQQRAVADVNQARSYAQQVVARAQGEAAQFDKVYEQYRLAPEVTRRRMYYETMEAVLAKSDKTIVETPGVVPYLPLSKGQARALPPEITATAPATPPAASAQAGSGQGGNQ</sequence>
<evidence type="ECO:0000256" key="3">
    <source>
        <dbReference type="ARBA" id="ARBA00022692"/>
    </source>
</evidence>
<keyword evidence="5 7" id="KW-0472">Membrane</keyword>
<keyword evidence="3 7" id="KW-0812">Transmembrane</keyword>
<dbReference type="GO" id="GO:0016020">
    <property type="term" value="C:membrane"/>
    <property type="evidence" value="ECO:0007669"/>
    <property type="project" value="UniProtKB-SubCell"/>
</dbReference>
<evidence type="ECO:0000256" key="6">
    <source>
        <dbReference type="SAM" id="MobiDB-lite"/>
    </source>
</evidence>
<evidence type="ECO:0000256" key="1">
    <source>
        <dbReference type="ARBA" id="ARBA00004167"/>
    </source>
</evidence>